<keyword evidence="2" id="KW-1185">Reference proteome</keyword>
<protein>
    <submittedName>
        <fullName evidence="1">Uncharacterized protein</fullName>
    </submittedName>
</protein>
<dbReference type="RefSeq" id="WP_143879660.1">
    <property type="nucleotide sequence ID" value="NZ_BAABLZ010000001.1"/>
</dbReference>
<gene>
    <name evidence="1" type="ORF">FNZ56_09780</name>
</gene>
<reference evidence="1 2" key="1">
    <citation type="submission" date="2019-07" db="EMBL/GenBank/DDBJ databases">
        <title>Lysobacter weifangensis sp. nov., isolated from bensulfuron-methyl contaminated farmland soil.</title>
        <authorList>
            <person name="Zhao H."/>
        </authorList>
    </citation>
    <scope>NUCLEOTIDE SEQUENCE [LARGE SCALE GENOMIC DNA]</scope>
    <source>
        <strain evidence="1 2">CC-Bw-6</strain>
    </source>
</reference>
<sequence>MRNWTTFAITCSLVLAGCRGGDTSVSTATSTRPGGATTPAEAVLLPTRDLHDNDLAAFARDAVPPALHVRLDVAWRSGRSRWPLDELPLGAKVPAMLGALAAPGSEAKLGRDYDRQLAGAGGELRSAALALGLFGDKYLANEGDFSADERAHYRQLVAAASRWAANAPLSDAKRAHAAIARLATAARASGLRSEADFARLGMDDSLRRLSTFEKVMKGVLAGYGLDLDATLAGMRASEVERDGNHARVRMQYRFGSRDIDAVIAVERRDGRWYVADFLRHAEAAAGPATPAQ</sequence>
<dbReference type="OrthoDB" id="6194714at2"/>
<dbReference type="PROSITE" id="PS51257">
    <property type="entry name" value="PROKAR_LIPOPROTEIN"/>
    <property type="match status" value="1"/>
</dbReference>
<name>A0A516V6K6_9GAMM</name>
<dbReference type="AlphaFoldDB" id="A0A516V6K6"/>
<accession>A0A516V6K6</accession>
<organism evidence="1 2">
    <name type="scientific">Pseudoluteimonas lycopersici</name>
    <dbReference type="NCBI Taxonomy" id="1324796"/>
    <lineage>
        <taxon>Bacteria</taxon>
        <taxon>Pseudomonadati</taxon>
        <taxon>Pseudomonadota</taxon>
        <taxon>Gammaproteobacteria</taxon>
        <taxon>Lysobacterales</taxon>
        <taxon>Lysobacteraceae</taxon>
        <taxon>Pseudoluteimonas</taxon>
    </lineage>
</organism>
<evidence type="ECO:0000313" key="1">
    <source>
        <dbReference type="EMBL" id="QDQ74150.1"/>
    </source>
</evidence>
<evidence type="ECO:0000313" key="2">
    <source>
        <dbReference type="Proteomes" id="UP000315891"/>
    </source>
</evidence>
<proteinExistence type="predicted"/>
<dbReference type="EMBL" id="CP041742">
    <property type="protein sequence ID" value="QDQ74150.1"/>
    <property type="molecule type" value="Genomic_DNA"/>
</dbReference>
<dbReference type="Proteomes" id="UP000315891">
    <property type="component" value="Chromosome"/>
</dbReference>